<name>A0A8S5UFD0_9CAUD</name>
<protein>
    <submittedName>
        <fullName evidence="1">Uncharacterized protein</fullName>
    </submittedName>
</protein>
<proteinExistence type="predicted"/>
<organism evidence="1">
    <name type="scientific">Myoviridae sp. ctcyQ27</name>
    <dbReference type="NCBI Taxonomy" id="2825139"/>
    <lineage>
        <taxon>Viruses</taxon>
        <taxon>Duplodnaviria</taxon>
        <taxon>Heunggongvirae</taxon>
        <taxon>Uroviricota</taxon>
        <taxon>Caudoviricetes</taxon>
    </lineage>
</organism>
<sequence length="35" mass="4324">MISWVSNHRFMVNSVFLDIKFTINFSFPYVWDRLI</sequence>
<dbReference type="EMBL" id="BK016080">
    <property type="protein sequence ID" value="DAF93201.1"/>
    <property type="molecule type" value="Genomic_DNA"/>
</dbReference>
<evidence type="ECO:0000313" key="1">
    <source>
        <dbReference type="EMBL" id="DAF93201.1"/>
    </source>
</evidence>
<accession>A0A8S5UFD0</accession>
<reference evidence="1" key="1">
    <citation type="journal article" date="2021" name="Proc. Natl. Acad. Sci. U.S.A.">
        <title>A Catalog of Tens of Thousands of Viruses from Human Metagenomes Reveals Hidden Associations with Chronic Diseases.</title>
        <authorList>
            <person name="Tisza M.J."/>
            <person name="Buck C.B."/>
        </authorList>
    </citation>
    <scope>NUCLEOTIDE SEQUENCE</scope>
    <source>
        <strain evidence="1">CtcyQ27</strain>
    </source>
</reference>